<gene>
    <name evidence="1" type="ORF">BKA67DRAFT_541230</name>
</gene>
<dbReference type="Proteomes" id="UP000758603">
    <property type="component" value="Unassembled WGS sequence"/>
</dbReference>
<dbReference type="OrthoDB" id="421671at2759"/>
<dbReference type="GeneID" id="70129786"/>
<evidence type="ECO:0000313" key="2">
    <source>
        <dbReference type="Proteomes" id="UP000758603"/>
    </source>
</evidence>
<proteinExistence type="predicted"/>
<dbReference type="AlphaFoldDB" id="A0A9P8RN33"/>
<comment type="caution">
    <text evidence="1">The sequence shown here is derived from an EMBL/GenBank/DDBJ whole genome shotgun (WGS) entry which is preliminary data.</text>
</comment>
<dbReference type="EMBL" id="JAGPXC010000010">
    <property type="protein sequence ID" value="KAH6646255.1"/>
    <property type="molecule type" value="Genomic_DNA"/>
</dbReference>
<protein>
    <submittedName>
        <fullName evidence="1">Uncharacterized protein</fullName>
    </submittedName>
</protein>
<accession>A0A9P8RN33</accession>
<sequence length="174" mass="19584">MRSNVVKVEQSRICCRDDILNHAAGQPLNHVEEQGAKPSLNTIQRLHSKTTSANTVIRDLLPDITTFTIPFNRFAPLGYRKGVAVDNLGTAIKLHDNRILVLYPLPLDPSVRRKLNKLRGVNFIVADSGHHIVDQALTHQDKKRATEWDIQRILPRHGDVLDEDGNDAFKSACR</sequence>
<reference evidence="1" key="1">
    <citation type="journal article" date="2021" name="Nat. Commun.">
        <title>Genetic determinants of endophytism in the Arabidopsis root mycobiome.</title>
        <authorList>
            <person name="Mesny F."/>
            <person name="Miyauchi S."/>
            <person name="Thiergart T."/>
            <person name="Pickel B."/>
            <person name="Atanasova L."/>
            <person name="Karlsson M."/>
            <person name="Huettel B."/>
            <person name="Barry K.W."/>
            <person name="Haridas S."/>
            <person name="Chen C."/>
            <person name="Bauer D."/>
            <person name="Andreopoulos W."/>
            <person name="Pangilinan J."/>
            <person name="LaButti K."/>
            <person name="Riley R."/>
            <person name="Lipzen A."/>
            <person name="Clum A."/>
            <person name="Drula E."/>
            <person name="Henrissat B."/>
            <person name="Kohler A."/>
            <person name="Grigoriev I.V."/>
            <person name="Martin F.M."/>
            <person name="Hacquard S."/>
        </authorList>
    </citation>
    <scope>NUCLEOTIDE SEQUENCE</scope>
    <source>
        <strain evidence="1">MPI-SDFR-AT-0073</strain>
    </source>
</reference>
<dbReference type="RefSeq" id="XP_045952769.1">
    <property type="nucleotide sequence ID" value="XM_046100894.1"/>
</dbReference>
<evidence type="ECO:0000313" key="1">
    <source>
        <dbReference type="EMBL" id="KAH6646255.1"/>
    </source>
</evidence>
<name>A0A9P8RN33_9PEZI</name>
<keyword evidence="2" id="KW-1185">Reference proteome</keyword>
<organism evidence="1 2">
    <name type="scientific">Truncatella angustata</name>
    <dbReference type="NCBI Taxonomy" id="152316"/>
    <lineage>
        <taxon>Eukaryota</taxon>
        <taxon>Fungi</taxon>
        <taxon>Dikarya</taxon>
        <taxon>Ascomycota</taxon>
        <taxon>Pezizomycotina</taxon>
        <taxon>Sordariomycetes</taxon>
        <taxon>Xylariomycetidae</taxon>
        <taxon>Amphisphaeriales</taxon>
        <taxon>Sporocadaceae</taxon>
        <taxon>Truncatella</taxon>
    </lineage>
</organism>